<protein>
    <submittedName>
        <fullName evidence="5">Uncharacterized protein</fullName>
    </submittedName>
</protein>
<evidence type="ECO:0000259" key="3">
    <source>
        <dbReference type="PROSITE" id="PS01031"/>
    </source>
</evidence>
<dbReference type="OrthoDB" id="9811615at2"/>
<dbReference type="InterPro" id="IPR007052">
    <property type="entry name" value="CS_dom"/>
</dbReference>
<organism evidence="5 6">
    <name type="scientific">Leptolinea tardivitalis</name>
    <dbReference type="NCBI Taxonomy" id="229920"/>
    <lineage>
        <taxon>Bacteria</taxon>
        <taxon>Bacillati</taxon>
        <taxon>Chloroflexota</taxon>
        <taxon>Anaerolineae</taxon>
        <taxon>Anaerolineales</taxon>
        <taxon>Anaerolineaceae</taxon>
        <taxon>Leptolinea</taxon>
    </lineage>
</organism>
<accession>A0A0P6WS04</accession>
<name>A0A0P6WS04_9CHLR</name>
<dbReference type="STRING" id="229920.ADM99_09715"/>
<gene>
    <name evidence="5" type="ORF">ADM99_09715</name>
</gene>
<dbReference type="InterPro" id="IPR031107">
    <property type="entry name" value="Small_HSP"/>
</dbReference>
<dbReference type="Pfam" id="PF00011">
    <property type="entry name" value="HSP20"/>
    <property type="match status" value="1"/>
</dbReference>
<evidence type="ECO:0000313" key="5">
    <source>
        <dbReference type="EMBL" id="KPL71721.1"/>
    </source>
</evidence>
<dbReference type="SUPFAM" id="SSF49764">
    <property type="entry name" value="HSP20-like chaperones"/>
    <property type="match status" value="1"/>
</dbReference>
<comment type="similarity">
    <text evidence="1 2">Belongs to the small heat shock protein (HSP20) family.</text>
</comment>
<dbReference type="AlphaFoldDB" id="A0A0P6WS04"/>
<dbReference type="EMBL" id="LGCK01000010">
    <property type="protein sequence ID" value="KPL71721.1"/>
    <property type="molecule type" value="Genomic_DNA"/>
</dbReference>
<proteinExistence type="inferred from homology"/>
<dbReference type="PROSITE" id="PS01031">
    <property type="entry name" value="SHSP"/>
    <property type="match status" value="1"/>
</dbReference>
<evidence type="ECO:0000256" key="2">
    <source>
        <dbReference type="RuleBase" id="RU003616"/>
    </source>
</evidence>
<dbReference type="PROSITE" id="PS51203">
    <property type="entry name" value="CS"/>
    <property type="match status" value="1"/>
</dbReference>
<sequence>MANIVRFEPMREMVRMSDAMDRLFENIYGRGWHDGDLFESPSVDMYQTENDIVVKASLPGMKAEDIQISVVGDVLTLRGKIDAEEEVKDASYHIRERRSGSFARSLPLPSAVQSDKAKAEFENGVLTLTMPKAEEMRPKTITVKAK</sequence>
<reference evidence="5 6" key="1">
    <citation type="submission" date="2015-07" db="EMBL/GenBank/DDBJ databases">
        <title>Genome sequence of Leptolinea tardivitalis DSM 16556.</title>
        <authorList>
            <person name="Hemp J."/>
            <person name="Ward L.M."/>
            <person name="Pace L.A."/>
            <person name="Fischer W.W."/>
        </authorList>
    </citation>
    <scope>NUCLEOTIDE SEQUENCE [LARGE SCALE GENOMIC DNA]</scope>
    <source>
        <strain evidence="5 6">YMTK-2</strain>
    </source>
</reference>
<dbReference type="RefSeq" id="WP_062420322.1">
    <property type="nucleotide sequence ID" value="NZ_BBYA01000001.1"/>
</dbReference>
<dbReference type="Gene3D" id="2.60.40.790">
    <property type="match status" value="1"/>
</dbReference>
<dbReference type="Proteomes" id="UP000050430">
    <property type="component" value="Unassembled WGS sequence"/>
</dbReference>
<feature type="domain" description="SHSP" evidence="3">
    <location>
        <begin position="34"/>
        <end position="146"/>
    </location>
</feature>
<dbReference type="CDD" id="cd06464">
    <property type="entry name" value="ACD_sHsps-like"/>
    <property type="match status" value="1"/>
</dbReference>
<dbReference type="PANTHER" id="PTHR11527">
    <property type="entry name" value="HEAT-SHOCK PROTEIN 20 FAMILY MEMBER"/>
    <property type="match status" value="1"/>
</dbReference>
<dbReference type="InterPro" id="IPR002068">
    <property type="entry name" value="A-crystallin/Hsp20_dom"/>
</dbReference>
<evidence type="ECO:0000313" key="6">
    <source>
        <dbReference type="Proteomes" id="UP000050430"/>
    </source>
</evidence>
<evidence type="ECO:0000259" key="4">
    <source>
        <dbReference type="PROSITE" id="PS51203"/>
    </source>
</evidence>
<dbReference type="InterPro" id="IPR008978">
    <property type="entry name" value="HSP20-like_chaperone"/>
</dbReference>
<comment type="caution">
    <text evidence="5">The sequence shown here is derived from an EMBL/GenBank/DDBJ whole genome shotgun (WGS) entry which is preliminary data.</text>
</comment>
<evidence type="ECO:0000256" key="1">
    <source>
        <dbReference type="PROSITE-ProRule" id="PRU00285"/>
    </source>
</evidence>
<keyword evidence="6" id="KW-1185">Reference proteome</keyword>
<feature type="domain" description="CS" evidence="4">
    <location>
        <begin position="38"/>
        <end position="142"/>
    </location>
</feature>